<dbReference type="RefSeq" id="WP_173139639.1">
    <property type="nucleotide sequence ID" value="NZ_CBCSGW010000023.1"/>
</dbReference>
<evidence type="ECO:0000313" key="1">
    <source>
        <dbReference type="EMBL" id="NRN69447.1"/>
    </source>
</evidence>
<accession>A0ABX2FDK6</accession>
<gene>
    <name evidence="1" type="ORF">GC106_67040</name>
</gene>
<sequence length="148" mass="16274">MPYSYDYLVATLHCARCGNSGEARDMTTRLRAEPELASLREGDALPVDTANARESGYLMVREPQAGEPIALLQTWTCPHCGYTNNWARIVVRDGVIEAIQETQLDQAAFDSTQFIEDDAREIAAVLAGVPSLGLDDDRVVAILHEKLP</sequence>
<reference evidence="1 2" key="1">
    <citation type="submission" date="2020-01" db="EMBL/GenBank/DDBJ databases">
        <title>Kibdelosporangium persica a novel Actinomycetes from a hot desert in Iran.</title>
        <authorList>
            <person name="Safaei N."/>
            <person name="Zaburannyi N."/>
            <person name="Mueller R."/>
            <person name="Wink J."/>
        </authorList>
    </citation>
    <scope>NUCLEOTIDE SEQUENCE [LARGE SCALE GENOMIC DNA]</scope>
    <source>
        <strain evidence="1 2">4NS15</strain>
    </source>
</reference>
<comment type="caution">
    <text evidence="1">The sequence shown here is derived from an EMBL/GenBank/DDBJ whole genome shotgun (WGS) entry which is preliminary data.</text>
</comment>
<protein>
    <submittedName>
        <fullName evidence="1">Uncharacterized protein</fullName>
    </submittedName>
</protein>
<name>A0ABX2FDK6_9PSEU</name>
<evidence type="ECO:0000313" key="2">
    <source>
        <dbReference type="Proteomes" id="UP000763557"/>
    </source>
</evidence>
<keyword evidence="2" id="KW-1185">Reference proteome</keyword>
<dbReference type="EMBL" id="JAAATY010000027">
    <property type="protein sequence ID" value="NRN69447.1"/>
    <property type="molecule type" value="Genomic_DNA"/>
</dbReference>
<dbReference type="Proteomes" id="UP000763557">
    <property type="component" value="Unassembled WGS sequence"/>
</dbReference>
<proteinExistence type="predicted"/>
<organism evidence="1 2">
    <name type="scientific">Kibdelosporangium persicum</name>
    <dbReference type="NCBI Taxonomy" id="2698649"/>
    <lineage>
        <taxon>Bacteria</taxon>
        <taxon>Bacillati</taxon>
        <taxon>Actinomycetota</taxon>
        <taxon>Actinomycetes</taxon>
        <taxon>Pseudonocardiales</taxon>
        <taxon>Pseudonocardiaceae</taxon>
        <taxon>Kibdelosporangium</taxon>
    </lineage>
</organism>